<evidence type="ECO:0000256" key="8">
    <source>
        <dbReference type="ARBA" id="ARBA00022777"/>
    </source>
</evidence>
<organism evidence="15 16">
    <name type="scientific">Patulibacter medicamentivorans</name>
    <dbReference type="NCBI Taxonomy" id="1097667"/>
    <lineage>
        <taxon>Bacteria</taxon>
        <taxon>Bacillati</taxon>
        <taxon>Actinomycetota</taxon>
        <taxon>Thermoleophilia</taxon>
        <taxon>Solirubrobacterales</taxon>
        <taxon>Patulibacteraceae</taxon>
        <taxon>Patulibacter</taxon>
    </lineage>
</organism>
<evidence type="ECO:0000256" key="5">
    <source>
        <dbReference type="ARBA" id="ARBA00022553"/>
    </source>
</evidence>
<feature type="transmembrane region" description="Helical" evidence="12">
    <location>
        <begin position="183"/>
        <end position="207"/>
    </location>
</feature>
<keyword evidence="9 12" id="KW-1133">Transmembrane helix</keyword>
<dbReference type="SMART" id="SM00388">
    <property type="entry name" value="HisKA"/>
    <property type="match status" value="1"/>
</dbReference>
<dbReference type="PROSITE" id="PS50885">
    <property type="entry name" value="HAMP"/>
    <property type="match status" value="1"/>
</dbReference>
<evidence type="ECO:0000256" key="9">
    <source>
        <dbReference type="ARBA" id="ARBA00022989"/>
    </source>
</evidence>
<dbReference type="InterPro" id="IPR036097">
    <property type="entry name" value="HisK_dim/P_sf"/>
</dbReference>
<evidence type="ECO:0000256" key="4">
    <source>
        <dbReference type="ARBA" id="ARBA00022475"/>
    </source>
</evidence>
<dbReference type="SMART" id="SM00304">
    <property type="entry name" value="HAMP"/>
    <property type="match status" value="1"/>
</dbReference>
<evidence type="ECO:0000259" key="14">
    <source>
        <dbReference type="PROSITE" id="PS50885"/>
    </source>
</evidence>
<comment type="subcellular location">
    <subcellularLocation>
        <location evidence="2">Cell membrane</location>
        <topology evidence="2">Multi-pass membrane protein</topology>
    </subcellularLocation>
</comment>
<dbReference type="PROSITE" id="PS50109">
    <property type="entry name" value="HIS_KIN"/>
    <property type="match status" value="1"/>
</dbReference>
<accession>H0E480</accession>
<protein>
    <recommendedName>
        <fullName evidence="3">histidine kinase</fullName>
        <ecNumber evidence="3">2.7.13.3</ecNumber>
    </recommendedName>
</protein>
<dbReference type="RefSeq" id="WP_007573046.1">
    <property type="nucleotide sequence ID" value="NZ_AGUD01000097.1"/>
</dbReference>
<keyword evidence="5" id="KW-0597">Phosphoprotein</keyword>
<dbReference type="InterPro" id="IPR013727">
    <property type="entry name" value="2CSK_N"/>
</dbReference>
<comment type="caution">
    <text evidence="15">The sequence shown here is derived from an EMBL/GenBank/DDBJ whole genome shotgun (WGS) entry which is preliminary data.</text>
</comment>
<dbReference type="InterPro" id="IPR003660">
    <property type="entry name" value="HAMP_dom"/>
</dbReference>
<keyword evidence="16" id="KW-1185">Reference proteome</keyword>
<name>H0E480_9ACTN</name>
<gene>
    <name evidence="15" type="ORF">PAI11_16070</name>
</gene>
<dbReference type="CDD" id="cd00082">
    <property type="entry name" value="HisKA"/>
    <property type="match status" value="1"/>
</dbReference>
<evidence type="ECO:0000256" key="10">
    <source>
        <dbReference type="ARBA" id="ARBA00023012"/>
    </source>
</evidence>
<dbReference type="Gene3D" id="6.10.340.10">
    <property type="match status" value="1"/>
</dbReference>
<dbReference type="SMART" id="SM00387">
    <property type="entry name" value="HATPase_c"/>
    <property type="match status" value="1"/>
</dbReference>
<dbReference type="EMBL" id="AGUD01000097">
    <property type="protein sequence ID" value="EHN11522.1"/>
    <property type="molecule type" value="Genomic_DNA"/>
</dbReference>
<keyword evidence="10" id="KW-0902">Two-component regulatory system</keyword>
<evidence type="ECO:0000256" key="7">
    <source>
        <dbReference type="ARBA" id="ARBA00022692"/>
    </source>
</evidence>
<feature type="transmembrane region" description="Helical" evidence="12">
    <location>
        <begin position="25"/>
        <end position="48"/>
    </location>
</feature>
<feature type="domain" description="HAMP" evidence="14">
    <location>
        <begin position="204"/>
        <end position="258"/>
    </location>
</feature>
<dbReference type="InterPro" id="IPR004358">
    <property type="entry name" value="Sig_transdc_His_kin-like_C"/>
</dbReference>
<sequence>MSAPPRDRPPGHRRGPVPRTLRGRLVGAAALAVLLSLFALGAVATLVVEHQLRDGVDRELRARAVDVAQLVATTPALVSTRGALDLGSGGRQVWVQVHDRRGRMLSEGRSVSLGFRVLPRTGAFDRALRDGRAGYADARLGGEPIRTYAVPLLKSGRQASEGVVVVASSVADIEQTFSSLRRVIAIAALAAAAIGALLAAALTTAGLRPLRRLSRGARAIADDPAPGRRLEVGTRGDELAALAGTLNRMLDALDRARAAERRLLADASHELRNPVTALRGNAAYAARHGADAEILRELEADAERLSHLVDDLLALEREAGAEPPAGQVRLADVIGAVVADDERTVVESDPELVVRGQAGALERALRNMVENARVHGPEGGTVTVRAAAEGDRALLAVRDEGTGIPPALAEQALRRFWRGPDATAGRRPGSGLGLAIVAATAERHGGEVRIDGSTVAIVLPRLPTAGTVRDLSRPARTVDPS</sequence>
<proteinExistence type="predicted"/>
<dbReference type="Pfam" id="PF00672">
    <property type="entry name" value="HAMP"/>
    <property type="match status" value="1"/>
</dbReference>
<dbReference type="SUPFAM" id="SSF47384">
    <property type="entry name" value="Homodimeric domain of signal transducing histidine kinase"/>
    <property type="match status" value="1"/>
</dbReference>
<keyword evidence="11 12" id="KW-0472">Membrane</keyword>
<dbReference type="SUPFAM" id="SSF55874">
    <property type="entry name" value="ATPase domain of HSP90 chaperone/DNA topoisomerase II/histidine kinase"/>
    <property type="match status" value="1"/>
</dbReference>
<dbReference type="Gene3D" id="3.30.565.10">
    <property type="entry name" value="Histidine kinase-like ATPase, C-terminal domain"/>
    <property type="match status" value="1"/>
</dbReference>
<comment type="catalytic activity">
    <reaction evidence="1">
        <text>ATP + protein L-histidine = ADP + protein N-phospho-L-histidine.</text>
        <dbReference type="EC" id="2.7.13.3"/>
    </reaction>
</comment>
<feature type="domain" description="Histidine kinase" evidence="13">
    <location>
        <begin position="266"/>
        <end position="466"/>
    </location>
</feature>
<keyword evidence="8 15" id="KW-0418">Kinase</keyword>
<dbReference type="Proteomes" id="UP000005143">
    <property type="component" value="Unassembled WGS sequence"/>
</dbReference>
<evidence type="ECO:0000256" key="3">
    <source>
        <dbReference type="ARBA" id="ARBA00012438"/>
    </source>
</evidence>
<evidence type="ECO:0000259" key="13">
    <source>
        <dbReference type="PROSITE" id="PS50109"/>
    </source>
</evidence>
<dbReference type="Pfam" id="PF08521">
    <property type="entry name" value="2CSK_N"/>
    <property type="match status" value="1"/>
</dbReference>
<dbReference type="InterPro" id="IPR029151">
    <property type="entry name" value="Sensor-like_sf"/>
</dbReference>
<dbReference type="EC" id="2.7.13.3" evidence="3"/>
<evidence type="ECO:0000256" key="11">
    <source>
        <dbReference type="ARBA" id="ARBA00023136"/>
    </source>
</evidence>
<dbReference type="InterPro" id="IPR005467">
    <property type="entry name" value="His_kinase_dom"/>
</dbReference>
<reference evidence="15 16" key="1">
    <citation type="journal article" date="2013" name="Biodegradation">
        <title>Quantitative proteomic analysis of ibuprofen-degrading Patulibacter sp. strain I11.</title>
        <authorList>
            <person name="Almeida B."/>
            <person name="Kjeldal H."/>
            <person name="Lolas I."/>
            <person name="Knudsen A.D."/>
            <person name="Carvalho G."/>
            <person name="Nielsen K.L."/>
            <person name="Barreto Crespo M.T."/>
            <person name="Stensballe A."/>
            <person name="Nielsen J.L."/>
        </authorList>
    </citation>
    <scope>NUCLEOTIDE SEQUENCE [LARGE SCALE GENOMIC DNA]</scope>
    <source>
        <strain evidence="15 16">I11</strain>
    </source>
</reference>
<evidence type="ECO:0000313" key="15">
    <source>
        <dbReference type="EMBL" id="EHN11522.1"/>
    </source>
</evidence>
<dbReference type="SUPFAM" id="SSF103190">
    <property type="entry name" value="Sensory domain-like"/>
    <property type="match status" value="1"/>
</dbReference>
<dbReference type="PANTHER" id="PTHR45436:SF5">
    <property type="entry name" value="SENSOR HISTIDINE KINASE TRCS"/>
    <property type="match status" value="1"/>
</dbReference>
<dbReference type="CDD" id="cd06225">
    <property type="entry name" value="HAMP"/>
    <property type="match status" value="1"/>
</dbReference>
<dbReference type="PRINTS" id="PR00344">
    <property type="entry name" value="BCTRLSENSOR"/>
</dbReference>
<dbReference type="InterPro" id="IPR003661">
    <property type="entry name" value="HisK_dim/P_dom"/>
</dbReference>
<dbReference type="CDD" id="cd00075">
    <property type="entry name" value="HATPase"/>
    <property type="match status" value="1"/>
</dbReference>
<dbReference type="PANTHER" id="PTHR45436">
    <property type="entry name" value="SENSOR HISTIDINE KINASE YKOH"/>
    <property type="match status" value="1"/>
</dbReference>
<keyword evidence="7 12" id="KW-0812">Transmembrane</keyword>
<evidence type="ECO:0000256" key="2">
    <source>
        <dbReference type="ARBA" id="ARBA00004651"/>
    </source>
</evidence>
<dbReference type="AlphaFoldDB" id="H0E480"/>
<evidence type="ECO:0000256" key="12">
    <source>
        <dbReference type="SAM" id="Phobius"/>
    </source>
</evidence>
<evidence type="ECO:0000256" key="1">
    <source>
        <dbReference type="ARBA" id="ARBA00000085"/>
    </source>
</evidence>
<dbReference type="GO" id="GO:0000155">
    <property type="term" value="F:phosphorelay sensor kinase activity"/>
    <property type="evidence" value="ECO:0007669"/>
    <property type="project" value="InterPro"/>
</dbReference>
<evidence type="ECO:0000313" key="16">
    <source>
        <dbReference type="Proteomes" id="UP000005143"/>
    </source>
</evidence>
<dbReference type="Pfam" id="PF02518">
    <property type="entry name" value="HATPase_c"/>
    <property type="match status" value="1"/>
</dbReference>
<dbReference type="InterPro" id="IPR050428">
    <property type="entry name" value="TCS_sensor_his_kinase"/>
</dbReference>
<keyword evidence="6 15" id="KW-0808">Transferase</keyword>
<dbReference type="InterPro" id="IPR036890">
    <property type="entry name" value="HATPase_C_sf"/>
</dbReference>
<dbReference type="GO" id="GO:0005886">
    <property type="term" value="C:plasma membrane"/>
    <property type="evidence" value="ECO:0007669"/>
    <property type="project" value="UniProtKB-SubCell"/>
</dbReference>
<dbReference type="InterPro" id="IPR003594">
    <property type="entry name" value="HATPase_dom"/>
</dbReference>
<dbReference type="Gene3D" id="1.10.287.130">
    <property type="match status" value="1"/>
</dbReference>
<evidence type="ECO:0000256" key="6">
    <source>
        <dbReference type="ARBA" id="ARBA00022679"/>
    </source>
</evidence>
<dbReference type="Pfam" id="PF00512">
    <property type="entry name" value="HisKA"/>
    <property type="match status" value="1"/>
</dbReference>
<keyword evidence="4" id="KW-1003">Cell membrane</keyword>